<dbReference type="RefSeq" id="WP_062148352.1">
    <property type="nucleotide sequence ID" value="NZ_CP012373.2"/>
</dbReference>
<evidence type="ECO:0000313" key="2">
    <source>
        <dbReference type="Proteomes" id="UP000234271"/>
    </source>
</evidence>
<proteinExistence type="predicted"/>
<dbReference type="EMBL" id="CP018889">
    <property type="protein sequence ID" value="AUI67921.1"/>
    <property type="molecule type" value="Genomic_DNA"/>
</dbReference>
<dbReference type="Gene3D" id="3.40.50.2000">
    <property type="entry name" value="Glycogen Phosphorylase B"/>
    <property type="match status" value="2"/>
</dbReference>
<accession>A0A2N9YBU0</accession>
<keyword evidence="2" id="KW-1185">Reference proteome</keyword>
<dbReference type="Proteomes" id="UP000234271">
    <property type="component" value="Chromosome"/>
</dbReference>
<dbReference type="SUPFAM" id="SSF53756">
    <property type="entry name" value="UDP-Glycosyltransferase/glycogen phosphorylase"/>
    <property type="match status" value="1"/>
</dbReference>
<protein>
    <recommendedName>
        <fullName evidence="3">Glycosyltransferase</fullName>
    </recommendedName>
</protein>
<dbReference type="OrthoDB" id="9787293at2"/>
<gene>
    <name evidence="1" type="ORF">BLE401_03855</name>
</gene>
<dbReference type="KEGG" id="blep:AL038_02185"/>
<organism evidence="1 2">
    <name type="scientific">Beggiatoa leptomitoformis</name>
    <dbReference type="NCBI Taxonomy" id="288004"/>
    <lineage>
        <taxon>Bacteria</taxon>
        <taxon>Pseudomonadati</taxon>
        <taxon>Pseudomonadota</taxon>
        <taxon>Gammaproteobacteria</taxon>
        <taxon>Thiotrichales</taxon>
        <taxon>Thiotrichaceae</taxon>
        <taxon>Beggiatoa</taxon>
    </lineage>
</organism>
<evidence type="ECO:0000313" key="1">
    <source>
        <dbReference type="EMBL" id="AUI67921.1"/>
    </source>
</evidence>
<evidence type="ECO:0008006" key="3">
    <source>
        <dbReference type="Google" id="ProtNLM"/>
    </source>
</evidence>
<name>A0A2N9YBU0_9GAMM</name>
<dbReference type="AlphaFoldDB" id="A0A2N9YBU0"/>
<dbReference type="STRING" id="288004.AL038_02185"/>
<reference evidence="2" key="1">
    <citation type="submission" date="2016-12" db="EMBL/GenBank/DDBJ databases">
        <title>Complete Genome Sequence of Beggiatoa leptomitiformis D-401.</title>
        <authorList>
            <person name="Fomenkov A."/>
            <person name="Vincze T."/>
            <person name="Grabovich M."/>
            <person name="Anton B.P."/>
            <person name="Dubinina G."/>
            <person name="Orlova M."/>
            <person name="Belousova E."/>
            <person name="Roberts R.J."/>
        </authorList>
    </citation>
    <scope>NUCLEOTIDE SEQUENCE [LARGE SCALE GENOMIC DNA]</scope>
    <source>
        <strain evidence="2">D-401</strain>
    </source>
</reference>
<sequence>MRGSKILVISYYFTPQLHTGAFRNMQFLRHFRDNGLNAVILTNALTTTPTKILQAPERYAEFPVFRISTTPVYSLWKLLLRAFKKLLNTKDFINESYHATDINPEWLQTAYKKAIELIKEYHCDTIYIAAPPFGTLLLGYWLKKATGCHLIIDLQEEHTDSTPLQAQLEHRCLTECDALIVNSWSYWTHYSQKLNKEKVFLIFDGYDDIFRLSNESSQHIVFTLFYMGTWDALRSPQKLLASLQRCQFPWRLISVGSTNHILNEQALRYHVHEHLTCVPSLAREELLPYLQQAHLLFITRELPNGAQWDKQISNKIFNYLATGKPILAQVPLGDTYDFLQKYARQTALILPDEIDGLYNSLQSYYHYWQAGNLHKDNNPDFLQLFDGKTITRKLSTVFQMLQQG</sequence>